<dbReference type="Gene3D" id="2.150.10.10">
    <property type="entry name" value="Serralysin-like metalloprotease, C-terminal"/>
    <property type="match status" value="6"/>
</dbReference>
<dbReference type="PRINTS" id="PR00313">
    <property type="entry name" value="CABNDNGRPT"/>
</dbReference>
<feature type="region of interest" description="Disordered" evidence="3">
    <location>
        <begin position="487"/>
        <end position="516"/>
    </location>
</feature>
<feature type="region of interest" description="Disordered" evidence="3">
    <location>
        <begin position="1"/>
        <end position="26"/>
    </location>
</feature>
<proteinExistence type="predicted"/>
<organism evidence="4 5">
    <name type="scientific">Aquabacterium lacunae</name>
    <dbReference type="NCBI Taxonomy" id="2528630"/>
    <lineage>
        <taxon>Bacteria</taxon>
        <taxon>Pseudomonadati</taxon>
        <taxon>Pseudomonadota</taxon>
        <taxon>Betaproteobacteria</taxon>
        <taxon>Burkholderiales</taxon>
        <taxon>Aquabacterium</taxon>
    </lineage>
</organism>
<dbReference type="GO" id="GO:0005576">
    <property type="term" value="C:extracellular region"/>
    <property type="evidence" value="ECO:0007669"/>
    <property type="project" value="UniProtKB-SubCell"/>
</dbReference>
<feature type="compositionally biased region" description="Polar residues" evidence="3">
    <location>
        <begin position="1"/>
        <end position="15"/>
    </location>
</feature>
<keyword evidence="5" id="KW-1185">Reference proteome</keyword>
<dbReference type="OrthoDB" id="9047490at2"/>
<keyword evidence="2" id="KW-0964">Secreted</keyword>
<dbReference type="Pfam" id="PF00353">
    <property type="entry name" value="HemolysinCabind"/>
    <property type="match status" value="7"/>
</dbReference>
<evidence type="ECO:0000313" key="4">
    <source>
        <dbReference type="EMBL" id="TBO34225.1"/>
    </source>
</evidence>
<accession>A0A4Q9H525</accession>
<feature type="compositionally biased region" description="Low complexity" evidence="3">
    <location>
        <begin position="498"/>
        <end position="511"/>
    </location>
</feature>
<dbReference type="AlphaFoldDB" id="A0A4Q9H525"/>
<dbReference type="InterPro" id="IPR018511">
    <property type="entry name" value="Hemolysin-typ_Ca-bd_CS"/>
</dbReference>
<dbReference type="RefSeq" id="WP_130966175.1">
    <property type="nucleotide sequence ID" value="NZ_SIXI01000001.1"/>
</dbReference>
<dbReference type="Proteomes" id="UP000292120">
    <property type="component" value="Unassembled WGS sequence"/>
</dbReference>
<evidence type="ECO:0000256" key="2">
    <source>
        <dbReference type="ARBA" id="ARBA00022525"/>
    </source>
</evidence>
<feature type="region of interest" description="Disordered" evidence="3">
    <location>
        <begin position="294"/>
        <end position="318"/>
    </location>
</feature>
<gene>
    <name evidence="4" type="ORF">EYS42_01965</name>
</gene>
<dbReference type="InterPro" id="IPR050557">
    <property type="entry name" value="RTX_toxin/Mannuronan_C5-epim"/>
</dbReference>
<dbReference type="SUPFAM" id="SSF51120">
    <property type="entry name" value="beta-Roll"/>
    <property type="match status" value="5"/>
</dbReference>
<protein>
    <submittedName>
        <fullName evidence="4">Calcium-binding protein</fullName>
    </submittedName>
</protein>
<reference evidence="4 5" key="1">
    <citation type="submission" date="2019-02" db="EMBL/GenBank/DDBJ databases">
        <title>Aquabacterium sp. strain KMB7.</title>
        <authorList>
            <person name="Chen W.-M."/>
        </authorList>
    </citation>
    <scope>NUCLEOTIDE SEQUENCE [LARGE SCALE GENOMIC DNA]</scope>
    <source>
        <strain evidence="4 5">KMB7</strain>
    </source>
</reference>
<sequence length="1088" mass="113474">MALHSGTSGPDTLTANWGDEASGGDGHDLIRSTGSALLIGGSGQDTLIGNRWGSDTLDGGTGDDFLHTVSLDAPEGAVLSTLSALNWAGGNLIRVQANSGHDVLIRKMPAGMPDLAAADTISLDANIRIDSLQARLDGRDLQLSWSDNAQGRSSLTIRDYLQANQTLPRGFVVRRADGVEVDIPVARWNTRTTVLGDADLVLGDARTADTLAGGAGADTLQSGGGNSLLEGQLGTDVILAGDGQDTVLGGWDADLLSGQGGHDLLRGGHGQDTLIGGSGDDTLQGGEGADLLQGNEGRNLLQGGAGRDTLTAQAPSTFDGGSGHDMLLAANGDNTFVMQRHGGHDIAGLASSQSPLLDQRGLQGLQTVKMAAGIKPEEVMIRESMNEIWVSLKDGSSRLRLDLDKAGGGSLHQVLFADGTHWDGAELSAKIQRVTDGDDTLRLRPDEHQLDGQGGHDHLFGVAGDTLIGGAGNDQLSIWSSPDDTAAQGGLLKGGSGQDALDGAGGADTLNGGTGSDWLRGDVGRDTYVFQRGDGQDVIEEFSWCNGDPSVTLAQEVQIQLGDGIRQQDLHFVRTARGALEINVRDGGTGTGTDRITVQNYFIGNVSGSFIQLADGSTLGTDEVDAYLAAHPTHISSLVTTGTSGNDTIDTRGANATFQGGAGADTYLWGDRGGKATVIDQADGQSTSADWLQLADNIRPDQVSVQLLGPHGWSLRAEDVLGQVNVIRPAGTDVSLEALLGVRFADGTTWTQGDIAARLRAAHPDESAWYQGGADTITRGVGTSDIALGGAGSDTYLVGLNSGISRIGASTMRPDQAQNSLQPDGISHILHGAAPQAQASDVDTLRLLDGIRPQDVQAMLNSQGDLMLTVRNRDLELKIDQFLPNDGLACEVDRVVFADGTQWGRSELLTLAQAQRSQGLALMAGRTSTSMTGEDGNDWLRGAAGRDTLVGGQGDDWLEGGLGDDLYTWRRGDGNDRIVEHPTSDSGTDTLRLDGVNLASLRFSRQGNDLAIQVQGQGAGSVTVQDWYLGTARQIERVTYDGGSLTQQSVQQLVQAMASNVQAPALAATGTVMNAPSPMPQPYGPMGF</sequence>
<evidence type="ECO:0000313" key="5">
    <source>
        <dbReference type="Proteomes" id="UP000292120"/>
    </source>
</evidence>
<dbReference type="PANTHER" id="PTHR38340:SF1">
    <property type="entry name" value="S-LAYER PROTEIN"/>
    <property type="match status" value="1"/>
</dbReference>
<evidence type="ECO:0000256" key="3">
    <source>
        <dbReference type="SAM" id="MobiDB-lite"/>
    </source>
</evidence>
<name>A0A4Q9H525_9BURK</name>
<dbReference type="PANTHER" id="PTHR38340">
    <property type="entry name" value="S-LAYER PROTEIN"/>
    <property type="match status" value="1"/>
</dbReference>
<dbReference type="GO" id="GO:0005509">
    <property type="term" value="F:calcium ion binding"/>
    <property type="evidence" value="ECO:0007669"/>
    <property type="project" value="InterPro"/>
</dbReference>
<comment type="subcellular location">
    <subcellularLocation>
        <location evidence="1">Secreted</location>
    </subcellularLocation>
</comment>
<dbReference type="InterPro" id="IPR011049">
    <property type="entry name" value="Serralysin-like_metalloprot_C"/>
</dbReference>
<dbReference type="EMBL" id="SIXI01000001">
    <property type="protein sequence ID" value="TBO34225.1"/>
    <property type="molecule type" value="Genomic_DNA"/>
</dbReference>
<evidence type="ECO:0000256" key="1">
    <source>
        <dbReference type="ARBA" id="ARBA00004613"/>
    </source>
</evidence>
<dbReference type="PROSITE" id="PS00330">
    <property type="entry name" value="HEMOLYSIN_CALCIUM"/>
    <property type="match status" value="4"/>
</dbReference>
<comment type="caution">
    <text evidence="4">The sequence shown here is derived from an EMBL/GenBank/DDBJ whole genome shotgun (WGS) entry which is preliminary data.</text>
</comment>
<dbReference type="InterPro" id="IPR001343">
    <property type="entry name" value="Hemolysn_Ca-bd"/>
</dbReference>